<dbReference type="InterPro" id="IPR008030">
    <property type="entry name" value="NmrA-like"/>
</dbReference>
<evidence type="ECO:0000313" key="3">
    <source>
        <dbReference type="Proteomes" id="UP001163823"/>
    </source>
</evidence>
<dbReference type="Proteomes" id="UP001163823">
    <property type="component" value="Chromosome 14"/>
</dbReference>
<dbReference type="PANTHER" id="PTHR43349">
    <property type="entry name" value="PINORESINOL REDUCTASE-RELATED"/>
    <property type="match status" value="1"/>
</dbReference>
<dbReference type="PANTHER" id="PTHR43349:SF93">
    <property type="entry name" value="ISOFLAVONE REDUCTASE HOMOLOG P3-RELATED"/>
    <property type="match status" value="1"/>
</dbReference>
<dbReference type="InterPro" id="IPR036291">
    <property type="entry name" value="NAD(P)-bd_dom_sf"/>
</dbReference>
<dbReference type="AlphaFoldDB" id="A0AAD7KSQ1"/>
<dbReference type="EMBL" id="JARAOO010000014">
    <property type="protein sequence ID" value="KAJ7944260.1"/>
    <property type="molecule type" value="Genomic_DNA"/>
</dbReference>
<comment type="caution">
    <text evidence="2">The sequence shown here is derived from an EMBL/GenBank/DDBJ whole genome shotgun (WGS) entry which is preliminary data.</text>
</comment>
<reference evidence="2" key="1">
    <citation type="journal article" date="2023" name="Science">
        <title>Elucidation of the pathway for biosynthesis of saponin adjuvants from the soapbark tree.</title>
        <authorList>
            <person name="Reed J."/>
            <person name="Orme A."/>
            <person name="El-Demerdash A."/>
            <person name="Owen C."/>
            <person name="Martin L.B.B."/>
            <person name="Misra R.C."/>
            <person name="Kikuchi S."/>
            <person name="Rejzek M."/>
            <person name="Martin A.C."/>
            <person name="Harkess A."/>
            <person name="Leebens-Mack J."/>
            <person name="Louveau T."/>
            <person name="Stephenson M.J."/>
            <person name="Osbourn A."/>
        </authorList>
    </citation>
    <scope>NUCLEOTIDE SEQUENCE</scope>
    <source>
        <strain evidence="2">S10</strain>
    </source>
</reference>
<feature type="domain" description="NmrA-like" evidence="1">
    <location>
        <begin position="4"/>
        <end position="105"/>
    </location>
</feature>
<organism evidence="2 3">
    <name type="scientific">Quillaja saponaria</name>
    <name type="common">Soap bark tree</name>
    <dbReference type="NCBI Taxonomy" id="32244"/>
    <lineage>
        <taxon>Eukaryota</taxon>
        <taxon>Viridiplantae</taxon>
        <taxon>Streptophyta</taxon>
        <taxon>Embryophyta</taxon>
        <taxon>Tracheophyta</taxon>
        <taxon>Spermatophyta</taxon>
        <taxon>Magnoliopsida</taxon>
        <taxon>eudicotyledons</taxon>
        <taxon>Gunneridae</taxon>
        <taxon>Pentapetalae</taxon>
        <taxon>rosids</taxon>
        <taxon>fabids</taxon>
        <taxon>Fabales</taxon>
        <taxon>Quillajaceae</taxon>
        <taxon>Quillaja</taxon>
    </lineage>
</organism>
<accession>A0AAD7KSQ1</accession>
<dbReference type="Gene3D" id="3.40.50.720">
    <property type="entry name" value="NAD(P)-binding Rossmann-like Domain"/>
    <property type="match status" value="1"/>
</dbReference>
<proteinExistence type="predicted"/>
<dbReference type="SUPFAM" id="SSF51735">
    <property type="entry name" value="NAD(P)-binding Rossmann-fold domains"/>
    <property type="match status" value="1"/>
</dbReference>
<keyword evidence="3" id="KW-1185">Reference proteome</keyword>
<dbReference type="Pfam" id="PF05368">
    <property type="entry name" value="NmrA"/>
    <property type="match status" value="1"/>
</dbReference>
<evidence type="ECO:0000259" key="1">
    <source>
        <dbReference type="Pfam" id="PF05368"/>
    </source>
</evidence>
<sequence length="105" mass="11522">MSATSKILIIGATGYIRKHIAEASFEAGHPTVALVRKRAVFDPEMLKLIENFKNSEIKLHYGDLHDKGILLDAIKQVDVVISARGESQIPDQMKLIAAIKEAGNI</sequence>
<gene>
    <name evidence="2" type="ORF">O6P43_033687</name>
</gene>
<dbReference type="InterPro" id="IPR050608">
    <property type="entry name" value="NmrA-type/Isoflavone_red_sf"/>
</dbReference>
<dbReference type="KEGG" id="qsa:O6P43_033687"/>
<name>A0AAD7KSQ1_QUISA</name>
<evidence type="ECO:0000313" key="2">
    <source>
        <dbReference type="EMBL" id="KAJ7944260.1"/>
    </source>
</evidence>
<protein>
    <submittedName>
        <fullName evidence="2">Isoflavone reductase-like protein</fullName>
    </submittedName>
</protein>
<dbReference type="GO" id="GO:0009807">
    <property type="term" value="P:lignan biosynthetic process"/>
    <property type="evidence" value="ECO:0007669"/>
    <property type="project" value="UniProtKB-ARBA"/>
</dbReference>